<dbReference type="Proteomes" id="UP000283509">
    <property type="component" value="Unassembled WGS sequence"/>
</dbReference>
<accession>A0A423TNN5</accession>
<reference evidence="1 2" key="1">
    <citation type="submission" date="2018-04" db="EMBL/GenBank/DDBJ databases">
        <authorList>
            <person name="Zhang X."/>
            <person name="Yuan J."/>
            <person name="Li F."/>
            <person name="Xiang J."/>
        </authorList>
    </citation>
    <scope>NUCLEOTIDE SEQUENCE [LARGE SCALE GENOMIC DNA]</scope>
    <source>
        <tissue evidence="1">Muscle</tissue>
    </source>
</reference>
<organism evidence="1 2">
    <name type="scientific">Penaeus vannamei</name>
    <name type="common">Whiteleg shrimp</name>
    <name type="synonym">Litopenaeus vannamei</name>
    <dbReference type="NCBI Taxonomy" id="6689"/>
    <lineage>
        <taxon>Eukaryota</taxon>
        <taxon>Metazoa</taxon>
        <taxon>Ecdysozoa</taxon>
        <taxon>Arthropoda</taxon>
        <taxon>Crustacea</taxon>
        <taxon>Multicrustacea</taxon>
        <taxon>Malacostraca</taxon>
        <taxon>Eumalacostraca</taxon>
        <taxon>Eucarida</taxon>
        <taxon>Decapoda</taxon>
        <taxon>Dendrobranchiata</taxon>
        <taxon>Penaeoidea</taxon>
        <taxon>Penaeidae</taxon>
        <taxon>Penaeus</taxon>
    </lineage>
</organism>
<gene>
    <name evidence="1" type="ORF">C7M84_003252</name>
</gene>
<protein>
    <submittedName>
        <fullName evidence="1">Uncharacterized protein</fullName>
    </submittedName>
</protein>
<comment type="caution">
    <text evidence="1">The sequence shown here is derived from an EMBL/GenBank/DDBJ whole genome shotgun (WGS) entry which is preliminary data.</text>
</comment>
<name>A0A423TNN5_PENVA</name>
<dbReference type="AlphaFoldDB" id="A0A423TNN5"/>
<dbReference type="EMBL" id="QCYY01001444">
    <property type="protein sequence ID" value="ROT78048.1"/>
    <property type="molecule type" value="Genomic_DNA"/>
</dbReference>
<reference evidence="1 2" key="2">
    <citation type="submission" date="2019-01" db="EMBL/GenBank/DDBJ databases">
        <title>The decoding of complex shrimp genome reveals the adaptation for benthos swimmer, frequently molting mechanism and breeding impact on genome.</title>
        <authorList>
            <person name="Sun Y."/>
            <person name="Gao Y."/>
            <person name="Yu Y."/>
        </authorList>
    </citation>
    <scope>NUCLEOTIDE SEQUENCE [LARGE SCALE GENOMIC DNA]</scope>
    <source>
        <tissue evidence="1">Muscle</tissue>
    </source>
</reference>
<proteinExistence type="predicted"/>
<evidence type="ECO:0000313" key="2">
    <source>
        <dbReference type="Proteomes" id="UP000283509"/>
    </source>
</evidence>
<sequence>MNKLIEPGAGEATSDQDYVAKLREQFEYFKQLILHDLASRSDATDFADYDLTDANPNCEQPATITCSALDEIPHETCACIDVGYECDVKHKGECKLSWQRSHHCDFFLNDTCNSDCRCCIRCSLDVQTECKGNGGNCRKKCGQLQRESNFTCHSELCRCCHPIVDTGCKAENSMGHCVGDPSYCGRGYYTNDNLCADPGTTCCVPCMALDSCIDANGYCESYAHDCLPGYYEEEGGCESGNCRCCKPETATCSRKSNANYGRGDFCSPDHCPRNYYQSTTGCEDGDNTCYSCKPGSWRGCVKNSNCSALEGFCSKKSCEGSDIYIDLDGGCESVDGRQCFCWCKRY</sequence>
<dbReference type="OrthoDB" id="6351058at2759"/>
<keyword evidence="2" id="KW-1185">Reference proteome</keyword>
<evidence type="ECO:0000313" key="1">
    <source>
        <dbReference type="EMBL" id="ROT78048.1"/>
    </source>
</evidence>